<dbReference type="Gene3D" id="2.40.50.100">
    <property type="match status" value="1"/>
</dbReference>
<accession>A0A937X5P3</accession>
<name>A0A937X5P3_9BACT</name>
<evidence type="ECO:0000259" key="3">
    <source>
        <dbReference type="Pfam" id="PF25917"/>
    </source>
</evidence>
<feature type="signal peptide" evidence="2">
    <location>
        <begin position="1"/>
        <end position="19"/>
    </location>
</feature>
<evidence type="ECO:0000313" key="6">
    <source>
        <dbReference type="Proteomes" id="UP000703893"/>
    </source>
</evidence>
<organism evidence="5 6">
    <name type="scientific">Candidatus Tanganyikabacteria bacterium</name>
    <dbReference type="NCBI Taxonomy" id="2961651"/>
    <lineage>
        <taxon>Bacteria</taxon>
        <taxon>Bacillati</taxon>
        <taxon>Candidatus Sericytochromatia</taxon>
        <taxon>Candidatus Tanganyikabacteria</taxon>
    </lineage>
</organism>
<evidence type="ECO:0000256" key="1">
    <source>
        <dbReference type="ARBA" id="ARBA00009477"/>
    </source>
</evidence>
<dbReference type="SUPFAM" id="SSF111369">
    <property type="entry name" value="HlyD-like secretion proteins"/>
    <property type="match status" value="1"/>
</dbReference>
<gene>
    <name evidence="5" type="ORF">FJZ00_08890</name>
</gene>
<comment type="caution">
    <text evidence="5">The sequence shown here is derived from an EMBL/GenBank/DDBJ whole genome shotgun (WGS) entry which is preliminary data.</text>
</comment>
<keyword evidence="2" id="KW-0732">Signal</keyword>
<evidence type="ECO:0000259" key="4">
    <source>
        <dbReference type="Pfam" id="PF25954"/>
    </source>
</evidence>
<feature type="domain" description="Multidrug resistance protein MdtA-like barrel-sandwich hybrid" evidence="3">
    <location>
        <begin position="43"/>
        <end position="188"/>
    </location>
</feature>
<sequence>MEAKTLTLPALAAFFTAVAITTAGAPGPRIGTVFPFAEIPLVTQAGGKVSAISVAEGEYVKRGQVILAIDTAREQAEIKLIELQIGHEAALRLEKLALTTAQEDQARDEALSRDKSVPPKQLKDSLNRVNLARERVGIERGRLAEQRQQLAIKRQRLQDYQVLAPASGVMASVLLHANQVVNAGAKAGELLQIDQVYVETFVPLAEATRIKSGARATIHPEGQPAAAGRVKVLGQKVDPVSGSIKVKILVPNESHRLKPGMLVRVSL</sequence>
<dbReference type="GO" id="GO:1990281">
    <property type="term" value="C:efflux pump complex"/>
    <property type="evidence" value="ECO:0007669"/>
    <property type="project" value="TreeGrafter"/>
</dbReference>
<dbReference type="InterPro" id="IPR058625">
    <property type="entry name" value="MdtA-like_BSH"/>
</dbReference>
<dbReference type="InterPro" id="IPR058792">
    <property type="entry name" value="Beta-barrel_RND_2"/>
</dbReference>
<dbReference type="EMBL" id="VGJX01000505">
    <property type="protein sequence ID" value="MBM3275257.1"/>
    <property type="molecule type" value="Genomic_DNA"/>
</dbReference>
<reference evidence="5 6" key="1">
    <citation type="submission" date="2019-03" db="EMBL/GenBank/DDBJ databases">
        <title>Lake Tanganyika Metagenome-Assembled Genomes (MAGs).</title>
        <authorList>
            <person name="Tran P."/>
        </authorList>
    </citation>
    <scope>NUCLEOTIDE SEQUENCE [LARGE SCALE GENOMIC DNA]</scope>
    <source>
        <strain evidence="5">K_DeepCast_65m_m2_236</strain>
    </source>
</reference>
<dbReference type="PANTHER" id="PTHR30469">
    <property type="entry name" value="MULTIDRUG RESISTANCE PROTEIN MDTA"/>
    <property type="match status" value="1"/>
</dbReference>
<evidence type="ECO:0000256" key="2">
    <source>
        <dbReference type="SAM" id="SignalP"/>
    </source>
</evidence>
<dbReference type="Pfam" id="PF25917">
    <property type="entry name" value="BSH_RND"/>
    <property type="match status" value="1"/>
</dbReference>
<evidence type="ECO:0000313" key="5">
    <source>
        <dbReference type="EMBL" id="MBM3275257.1"/>
    </source>
</evidence>
<comment type="similarity">
    <text evidence="1">Belongs to the membrane fusion protein (MFP) (TC 8.A.1) family.</text>
</comment>
<dbReference type="InterPro" id="IPR006143">
    <property type="entry name" value="RND_pump_MFP"/>
</dbReference>
<dbReference type="Pfam" id="PF25954">
    <property type="entry name" value="Beta-barrel_RND_2"/>
    <property type="match status" value="1"/>
</dbReference>
<dbReference type="GO" id="GO:0015562">
    <property type="term" value="F:efflux transmembrane transporter activity"/>
    <property type="evidence" value="ECO:0007669"/>
    <property type="project" value="TreeGrafter"/>
</dbReference>
<dbReference type="NCBIfam" id="TIGR01730">
    <property type="entry name" value="RND_mfp"/>
    <property type="match status" value="1"/>
</dbReference>
<feature type="domain" description="CusB-like beta-barrel" evidence="4">
    <location>
        <begin position="196"/>
        <end position="267"/>
    </location>
</feature>
<dbReference type="Proteomes" id="UP000703893">
    <property type="component" value="Unassembled WGS sequence"/>
</dbReference>
<dbReference type="PANTHER" id="PTHR30469:SF15">
    <property type="entry name" value="HLYD FAMILY OF SECRETION PROTEINS"/>
    <property type="match status" value="1"/>
</dbReference>
<proteinExistence type="inferred from homology"/>
<protein>
    <submittedName>
        <fullName evidence="5">Efflux RND transporter periplasmic adaptor subunit</fullName>
    </submittedName>
</protein>
<dbReference type="Gene3D" id="2.40.30.170">
    <property type="match status" value="1"/>
</dbReference>
<dbReference type="AlphaFoldDB" id="A0A937X5P3"/>
<feature type="chain" id="PRO_5037530490" evidence="2">
    <location>
        <begin position="20"/>
        <end position="267"/>
    </location>
</feature>